<dbReference type="Pfam" id="PF02696">
    <property type="entry name" value="SelO"/>
    <property type="match status" value="1"/>
</dbReference>
<dbReference type="PANTHER" id="PTHR32057:SF14">
    <property type="entry name" value="PROTEIN ADENYLYLTRANSFERASE SELO, MITOCHONDRIAL"/>
    <property type="match status" value="1"/>
</dbReference>
<dbReference type="EMBL" id="AAPI01000011">
    <property type="protein sequence ID" value="EAS46037.1"/>
    <property type="molecule type" value="Genomic_DNA"/>
</dbReference>
<dbReference type="OrthoDB" id="9776281at2"/>
<feature type="binding site" evidence="8">
    <location>
        <position position="194"/>
    </location>
    <ligand>
        <name>ATP</name>
        <dbReference type="ChEBI" id="CHEBI:30616"/>
    </ligand>
</feature>
<comment type="function">
    <text evidence="8">Nucleotidyltransferase involved in the post-translational modification of proteins. It can catalyze the addition of adenosine monophosphate (AMP) or uridine monophosphate (UMP) to a protein, resulting in modifications known as AMPylation and UMPylation.</text>
</comment>
<evidence type="ECO:0000256" key="6">
    <source>
        <dbReference type="ARBA" id="ARBA00022840"/>
    </source>
</evidence>
<feature type="active site" description="Proton acceptor" evidence="8">
    <location>
        <position position="270"/>
    </location>
</feature>
<dbReference type="NCBIfam" id="NF000658">
    <property type="entry name" value="PRK00029.1"/>
    <property type="match status" value="1"/>
</dbReference>
<evidence type="ECO:0000256" key="7">
    <source>
        <dbReference type="ARBA" id="ARBA00022842"/>
    </source>
</evidence>
<dbReference type="eggNOG" id="COG0397">
    <property type="taxonomic scope" value="Bacteria"/>
</dbReference>
<keyword evidence="10" id="KW-1185">Reference proteome</keyword>
<feature type="binding site" evidence="8">
    <location>
        <position position="280"/>
    </location>
    <ligand>
        <name>Mg(2+)</name>
        <dbReference type="ChEBI" id="CHEBI:18420"/>
    </ligand>
</feature>
<accession>Q1YP97</accession>
<keyword evidence="7 8" id="KW-0460">Magnesium</keyword>
<keyword evidence="3 8" id="KW-0548">Nucleotidyltransferase</keyword>
<keyword evidence="8" id="KW-0464">Manganese</keyword>
<proteinExistence type="inferred from homology"/>
<feature type="binding site" evidence="8">
    <location>
        <position position="93"/>
    </location>
    <ligand>
        <name>ATP</name>
        <dbReference type="ChEBI" id="CHEBI:30616"/>
    </ligand>
</feature>
<dbReference type="HAMAP" id="MF_00692">
    <property type="entry name" value="SelO"/>
    <property type="match status" value="1"/>
</dbReference>
<evidence type="ECO:0000313" key="10">
    <source>
        <dbReference type="Proteomes" id="UP000005555"/>
    </source>
</evidence>
<feature type="binding site" evidence="8">
    <location>
        <position position="271"/>
    </location>
    <ligand>
        <name>Mg(2+)</name>
        <dbReference type="ChEBI" id="CHEBI:18420"/>
    </ligand>
</feature>
<evidence type="ECO:0000256" key="5">
    <source>
        <dbReference type="ARBA" id="ARBA00022741"/>
    </source>
</evidence>
<gene>
    <name evidence="8" type="primary">ydiU</name>
    <name evidence="8" type="synonym">selO</name>
    <name evidence="9" type="ORF">GB2207_07562</name>
</gene>
<dbReference type="EC" id="2.7.7.-" evidence="8"/>
<comment type="catalytic activity">
    <reaction evidence="8">
        <text>L-tyrosyl-[protein] + ATP = O-(5'-adenylyl)-L-tyrosyl-[protein] + diphosphate</text>
        <dbReference type="Rhea" id="RHEA:54288"/>
        <dbReference type="Rhea" id="RHEA-COMP:10136"/>
        <dbReference type="Rhea" id="RHEA-COMP:13846"/>
        <dbReference type="ChEBI" id="CHEBI:30616"/>
        <dbReference type="ChEBI" id="CHEBI:33019"/>
        <dbReference type="ChEBI" id="CHEBI:46858"/>
        <dbReference type="ChEBI" id="CHEBI:83624"/>
        <dbReference type="EC" id="2.7.7.108"/>
    </reaction>
</comment>
<name>Q1YP97_9GAMM</name>
<feature type="binding site" evidence="8">
    <location>
        <position position="143"/>
    </location>
    <ligand>
        <name>ATP</name>
        <dbReference type="ChEBI" id="CHEBI:30616"/>
    </ligand>
</feature>
<comment type="caution">
    <text evidence="9">The sequence shown here is derived from an EMBL/GenBank/DDBJ whole genome shotgun (WGS) entry which is preliminary data.</text>
</comment>
<sequence length="502" mass="56862">MTLFIDRLEHTYFESFKEREDAHFSPVMASRLLDPVVVSSNKLLAEELGIDPDNLDSPEMLELMSGNFMTANIKPIALVYSGHQFGVWAGQLGDGRAMTLGELPVAKSALGEDELGETEVPHSELWDIQLKGAGPTPYSRFADGRAVLRSSIREYLCSEAMHGLGIATTRALSLVDSKTQVYREEVESGATVCRVARSHIRFGSFEHFHYRNQPESVRALADYVVQRHFPQWTEDSDRFIKLFKNTVFKTAKMIAQWQSVGFNHGVMNTDNMSILGDTLDFGPFGFLDNYNPDFICNHSDTNGRYAFKNQPSVGLWNLNALATSLTSLLSSDELIDVLKQYEPEFLNQFRGIMASKLGLEQYQAEDELLSNELLDLMQTNNVDYTILFRSLCDFTATNHTVRDQFIDREGFDQWAVKYLARLEQQRLSDAQRRDNMRAINPKYVLRNYMAQGAIEKAQTGDYSEVNLLLKVLQSPREEHPEAQHYAGLPPDWAETISVSCSS</sequence>
<feature type="binding site" evidence="8">
    <location>
        <position position="144"/>
    </location>
    <ligand>
        <name>ATP</name>
        <dbReference type="ChEBI" id="CHEBI:30616"/>
    </ligand>
</feature>
<dbReference type="GO" id="GO:0070733">
    <property type="term" value="F:AMPylase activity"/>
    <property type="evidence" value="ECO:0007669"/>
    <property type="project" value="UniProtKB-EC"/>
</dbReference>
<evidence type="ECO:0000256" key="3">
    <source>
        <dbReference type="ARBA" id="ARBA00022695"/>
    </source>
</evidence>
<evidence type="ECO:0000256" key="4">
    <source>
        <dbReference type="ARBA" id="ARBA00022723"/>
    </source>
</evidence>
<comment type="catalytic activity">
    <reaction evidence="8">
        <text>L-seryl-[protein] + UTP = O-(5'-uridylyl)-L-seryl-[protein] + diphosphate</text>
        <dbReference type="Rhea" id="RHEA:64604"/>
        <dbReference type="Rhea" id="RHEA-COMP:9863"/>
        <dbReference type="Rhea" id="RHEA-COMP:16635"/>
        <dbReference type="ChEBI" id="CHEBI:29999"/>
        <dbReference type="ChEBI" id="CHEBI:33019"/>
        <dbReference type="ChEBI" id="CHEBI:46398"/>
        <dbReference type="ChEBI" id="CHEBI:156051"/>
    </reaction>
</comment>
<evidence type="ECO:0000256" key="8">
    <source>
        <dbReference type="HAMAP-Rule" id="MF_00692"/>
    </source>
</evidence>
<reference evidence="9 10" key="1">
    <citation type="submission" date="2006-03" db="EMBL/GenBank/DDBJ databases">
        <authorList>
            <person name="Giovannoni S.J."/>
            <person name="Cho J.-C."/>
            <person name="Ferriera S."/>
            <person name="Johnson J."/>
            <person name="Kravitz S."/>
            <person name="Halpern A."/>
            <person name="Remington K."/>
            <person name="Beeson K."/>
            <person name="Tran B."/>
            <person name="Rogers Y.-H."/>
            <person name="Friedman R."/>
            <person name="Venter J.C."/>
        </authorList>
    </citation>
    <scope>NUCLEOTIDE SEQUENCE [LARGE SCALE GENOMIC DNA]</scope>
    <source>
        <strain evidence="9 10">HTCC2207</strain>
    </source>
</reference>
<dbReference type="EC" id="2.7.7.108" evidence="8"/>
<comment type="cofactor">
    <cofactor evidence="8">
        <name>Mg(2+)</name>
        <dbReference type="ChEBI" id="CHEBI:18420"/>
    </cofactor>
    <cofactor evidence="8">
        <name>Mn(2+)</name>
        <dbReference type="ChEBI" id="CHEBI:29035"/>
    </cofactor>
</comment>
<feature type="binding site" evidence="8">
    <location>
        <position position="95"/>
    </location>
    <ligand>
        <name>ATP</name>
        <dbReference type="ChEBI" id="CHEBI:30616"/>
    </ligand>
</feature>
<dbReference type="AlphaFoldDB" id="Q1YP97"/>
<evidence type="ECO:0000256" key="1">
    <source>
        <dbReference type="ARBA" id="ARBA00009747"/>
    </source>
</evidence>
<evidence type="ECO:0000256" key="2">
    <source>
        <dbReference type="ARBA" id="ARBA00022679"/>
    </source>
</evidence>
<feature type="binding site" evidence="8">
    <location>
        <position position="280"/>
    </location>
    <ligand>
        <name>ATP</name>
        <dbReference type="ChEBI" id="CHEBI:30616"/>
    </ligand>
</feature>
<keyword evidence="2 8" id="KW-0808">Transferase</keyword>
<dbReference type="HOGENOM" id="CLU_010245_4_0_6"/>
<dbReference type="PANTHER" id="PTHR32057">
    <property type="entry name" value="PROTEIN ADENYLYLTRANSFERASE SELO, MITOCHONDRIAL"/>
    <property type="match status" value="1"/>
</dbReference>
<keyword evidence="6 8" id="KW-0067">ATP-binding</keyword>
<keyword evidence="5 8" id="KW-0547">Nucleotide-binding</keyword>
<dbReference type="GO" id="GO:0000287">
    <property type="term" value="F:magnesium ion binding"/>
    <property type="evidence" value="ECO:0007669"/>
    <property type="project" value="UniProtKB-UniRule"/>
</dbReference>
<feature type="binding site" evidence="8">
    <location>
        <position position="96"/>
    </location>
    <ligand>
        <name>ATP</name>
        <dbReference type="ChEBI" id="CHEBI:30616"/>
    </ligand>
</feature>
<protein>
    <recommendedName>
        <fullName evidence="8">Protein nucleotidyltransferase YdiU</fullName>
        <ecNumber evidence="8">2.7.7.-</ecNumber>
    </recommendedName>
    <alternativeName>
        <fullName evidence="8">Protein adenylyltransferase YdiU</fullName>
        <ecNumber evidence="8">2.7.7.108</ecNumber>
    </alternativeName>
    <alternativeName>
        <fullName evidence="8">Protein uridylyltransferase YdiU</fullName>
        <ecNumber evidence="8">2.7.7.-</ecNumber>
    </alternativeName>
</protein>
<feature type="binding site" evidence="8">
    <location>
        <position position="201"/>
    </location>
    <ligand>
        <name>ATP</name>
        <dbReference type="ChEBI" id="CHEBI:30616"/>
    </ligand>
</feature>
<dbReference type="Proteomes" id="UP000005555">
    <property type="component" value="Unassembled WGS sequence"/>
</dbReference>
<dbReference type="STRING" id="314287.GB2207_07562"/>
<organism evidence="9 10">
    <name type="scientific">gamma proteobacterium HTCC2207</name>
    <dbReference type="NCBI Taxonomy" id="314287"/>
    <lineage>
        <taxon>Bacteria</taxon>
        <taxon>Pseudomonadati</taxon>
        <taxon>Pseudomonadota</taxon>
        <taxon>Gammaproteobacteria</taxon>
        <taxon>Cellvibrionales</taxon>
        <taxon>Porticoccaceae</taxon>
        <taxon>SAR92 clade</taxon>
    </lineage>
</organism>
<comment type="catalytic activity">
    <reaction evidence="8">
        <text>L-tyrosyl-[protein] + UTP = O-(5'-uridylyl)-L-tyrosyl-[protein] + diphosphate</text>
        <dbReference type="Rhea" id="RHEA:83887"/>
        <dbReference type="Rhea" id="RHEA-COMP:10136"/>
        <dbReference type="Rhea" id="RHEA-COMP:20238"/>
        <dbReference type="ChEBI" id="CHEBI:33019"/>
        <dbReference type="ChEBI" id="CHEBI:46398"/>
        <dbReference type="ChEBI" id="CHEBI:46858"/>
        <dbReference type="ChEBI" id="CHEBI:90602"/>
    </reaction>
</comment>
<keyword evidence="4 8" id="KW-0479">Metal-binding</keyword>
<comment type="similarity">
    <text evidence="1 8">Belongs to the SELO family.</text>
</comment>
<dbReference type="GO" id="GO:0030145">
    <property type="term" value="F:manganese ion binding"/>
    <property type="evidence" value="ECO:0007669"/>
    <property type="project" value="UniProtKB-UniRule"/>
</dbReference>
<dbReference type="InterPro" id="IPR003846">
    <property type="entry name" value="SelO"/>
</dbReference>
<feature type="binding site" evidence="8">
    <location>
        <position position="131"/>
    </location>
    <ligand>
        <name>ATP</name>
        <dbReference type="ChEBI" id="CHEBI:30616"/>
    </ligand>
</feature>
<comment type="catalytic activity">
    <reaction evidence="8">
        <text>L-seryl-[protein] + ATP = 3-O-(5'-adenylyl)-L-seryl-[protein] + diphosphate</text>
        <dbReference type="Rhea" id="RHEA:58120"/>
        <dbReference type="Rhea" id="RHEA-COMP:9863"/>
        <dbReference type="Rhea" id="RHEA-COMP:15073"/>
        <dbReference type="ChEBI" id="CHEBI:29999"/>
        <dbReference type="ChEBI" id="CHEBI:30616"/>
        <dbReference type="ChEBI" id="CHEBI:33019"/>
        <dbReference type="ChEBI" id="CHEBI:142516"/>
        <dbReference type="EC" id="2.7.7.108"/>
    </reaction>
</comment>
<evidence type="ECO:0000313" key="9">
    <source>
        <dbReference type="EMBL" id="EAS46037.1"/>
    </source>
</evidence>
<dbReference type="GO" id="GO:0005524">
    <property type="term" value="F:ATP binding"/>
    <property type="evidence" value="ECO:0007669"/>
    <property type="project" value="UniProtKB-UniRule"/>
</dbReference>
<comment type="catalytic activity">
    <reaction evidence="8">
        <text>L-threonyl-[protein] + ATP = 3-O-(5'-adenylyl)-L-threonyl-[protein] + diphosphate</text>
        <dbReference type="Rhea" id="RHEA:54292"/>
        <dbReference type="Rhea" id="RHEA-COMP:11060"/>
        <dbReference type="Rhea" id="RHEA-COMP:13847"/>
        <dbReference type="ChEBI" id="CHEBI:30013"/>
        <dbReference type="ChEBI" id="CHEBI:30616"/>
        <dbReference type="ChEBI" id="CHEBI:33019"/>
        <dbReference type="ChEBI" id="CHEBI:138113"/>
        <dbReference type="EC" id="2.7.7.108"/>
    </reaction>
</comment>
<comment type="catalytic activity">
    <reaction evidence="8">
        <text>L-histidyl-[protein] + UTP = N(tele)-(5'-uridylyl)-L-histidyl-[protein] + diphosphate</text>
        <dbReference type="Rhea" id="RHEA:83891"/>
        <dbReference type="Rhea" id="RHEA-COMP:9745"/>
        <dbReference type="Rhea" id="RHEA-COMP:20239"/>
        <dbReference type="ChEBI" id="CHEBI:29979"/>
        <dbReference type="ChEBI" id="CHEBI:33019"/>
        <dbReference type="ChEBI" id="CHEBI:46398"/>
        <dbReference type="ChEBI" id="CHEBI:233474"/>
    </reaction>
</comment>